<evidence type="ECO:0008006" key="3">
    <source>
        <dbReference type="Google" id="ProtNLM"/>
    </source>
</evidence>
<dbReference type="Proteomes" id="UP000283295">
    <property type="component" value="Unassembled WGS sequence"/>
</dbReference>
<dbReference type="EMBL" id="QRVK01000075">
    <property type="protein sequence ID" value="RGS35113.1"/>
    <property type="molecule type" value="Genomic_DNA"/>
</dbReference>
<dbReference type="AlphaFoldDB" id="A0A412IE32"/>
<protein>
    <recommendedName>
        <fullName evidence="3">7-cyano-7-deazaguanine synthase</fullName>
    </recommendedName>
</protein>
<evidence type="ECO:0000313" key="2">
    <source>
        <dbReference type="Proteomes" id="UP000283295"/>
    </source>
</evidence>
<accession>A0A412IE32</accession>
<evidence type="ECO:0000313" key="1">
    <source>
        <dbReference type="EMBL" id="RGS35113.1"/>
    </source>
</evidence>
<gene>
    <name evidence="1" type="ORF">DWX94_14150</name>
</gene>
<dbReference type="SUPFAM" id="SSF52402">
    <property type="entry name" value="Adenine nucleotide alpha hydrolases-like"/>
    <property type="match status" value="1"/>
</dbReference>
<organism evidence="1 2">
    <name type="scientific">Coprococcus eutactus</name>
    <dbReference type="NCBI Taxonomy" id="33043"/>
    <lineage>
        <taxon>Bacteria</taxon>
        <taxon>Bacillati</taxon>
        <taxon>Bacillota</taxon>
        <taxon>Clostridia</taxon>
        <taxon>Lachnospirales</taxon>
        <taxon>Lachnospiraceae</taxon>
        <taxon>Coprococcus</taxon>
    </lineage>
</organism>
<dbReference type="NCBIfam" id="NF041925">
    <property type="entry name" value="QatC"/>
    <property type="match status" value="1"/>
</dbReference>
<dbReference type="InterPro" id="IPR049676">
    <property type="entry name" value="QatC"/>
</dbReference>
<proteinExistence type="predicted"/>
<sequence length="453" mass="51978">MNRYRLRANYEIQNIESRRENGTVVVDVPMLSAGELNYGLNHVKEKLYKENVYPTEIGFDIMSLATMVYLADTRIERVVHGQDSWSREIELEIPVSNVELWETQIYTVERMLKFLTGDLWKITLSSRMWQFSKPDEIGEKSNKYDEVSLFSGGMDSLISTINLMEDKKNTLLISHAGEGLTKNAQKNIVDKFELLYPDVLHTWLDLWMVFPNNYIPEGGNDNNTRSRSFLFIGYAIFAMSGMDNISELLVPENGLIALNVPLDETRVGSFSTRTTHPFYLSLWNELLRGLRLNISVKNPYWNKTKGEMASECKNKDVLYETMKLSFSCSSPGKARWKKLSPQHCGYCVPCLIRRAAMHKAFGSDGTVYTETSIHEMQSKNSEGMGIQLRSFQYAIDKIKQDSNRALFYIHKPGPLPQDDEYLQELADIYVRGLLEVDNFIQNNLAEEGSNNDL</sequence>
<dbReference type="OrthoDB" id="9789567at2"/>
<dbReference type="Gene3D" id="3.40.50.620">
    <property type="entry name" value="HUPs"/>
    <property type="match status" value="1"/>
</dbReference>
<dbReference type="InterPro" id="IPR014729">
    <property type="entry name" value="Rossmann-like_a/b/a_fold"/>
</dbReference>
<reference evidence="1 2" key="1">
    <citation type="submission" date="2018-08" db="EMBL/GenBank/DDBJ databases">
        <title>A genome reference for cultivated species of the human gut microbiota.</title>
        <authorList>
            <person name="Zou Y."/>
            <person name="Xue W."/>
            <person name="Luo G."/>
        </authorList>
    </citation>
    <scope>NUCLEOTIDE SEQUENCE [LARGE SCALE GENOMIC DNA]</scope>
    <source>
        <strain evidence="1 2">AF22-21</strain>
    </source>
</reference>
<comment type="caution">
    <text evidence="1">The sequence shown here is derived from an EMBL/GenBank/DDBJ whole genome shotgun (WGS) entry which is preliminary data.</text>
</comment>
<name>A0A412IE32_9FIRM</name>